<reference evidence="3" key="1">
    <citation type="submission" date="2025-08" db="UniProtKB">
        <authorList>
            <consortium name="RefSeq"/>
        </authorList>
    </citation>
    <scope>IDENTIFICATION</scope>
</reference>
<dbReference type="PANTHER" id="PTHR32026:SF10">
    <property type="entry name" value="METHYLTRANSFERASE-LIKE PROTEIN 24-RELATED"/>
    <property type="match status" value="1"/>
</dbReference>
<organism evidence="2 3">
    <name type="scientific">Aplysia californica</name>
    <name type="common">California sea hare</name>
    <dbReference type="NCBI Taxonomy" id="6500"/>
    <lineage>
        <taxon>Eukaryota</taxon>
        <taxon>Metazoa</taxon>
        <taxon>Spiralia</taxon>
        <taxon>Lophotrochozoa</taxon>
        <taxon>Mollusca</taxon>
        <taxon>Gastropoda</taxon>
        <taxon>Heterobranchia</taxon>
        <taxon>Euthyneura</taxon>
        <taxon>Tectipleura</taxon>
        <taxon>Aplysiida</taxon>
        <taxon>Aplysioidea</taxon>
        <taxon>Aplysiidae</taxon>
        <taxon>Aplysia</taxon>
    </lineage>
</organism>
<sequence length="302" mass="34307">MSGKGKVVVLTVLVVGFVTASVFISQSRSVKAQLVETVKVMRKQQREWFQAADNRQADVAASEELAAVRRQGISQNLAGVDISKMDSDEIIHTMHSILDNSDTQCSRKLRMGKIGDGGWEICDDVDVRPRHPCIVYSFGINNDFSFDDNTAKYYGCHVYSFDPSMKQESHNRSDKVHFYKIGIAGETTVNKRGWKLYTFSDIRKLLGHVNATIDVVKIDVEGAEWSSLKHMVASGEIKHFKQLLLEYHVATIKRDSLEVVQSVESQGYKKFYTHKNPACPVWIPKFPSVRTKCYEVHYLRRP</sequence>
<keyword evidence="2" id="KW-1185">Reference proteome</keyword>
<feature type="domain" description="Methyltransferase" evidence="1">
    <location>
        <begin position="102"/>
        <end position="276"/>
    </location>
</feature>
<dbReference type="InterPro" id="IPR029063">
    <property type="entry name" value="SAM-dependent_MTases_sf"/>
</dbReference>
<protein>
    <submittedName>
        <fullName evidence="3">Methyltransferase-like protein 24</fullName>
    </submittedName>
</protein>
<dbReference type="PANTHER" id="PTHR32026">
    <property type="entry name" value="METHYLTRANSFERASE-LIKE PROTEIN 24"/>
    <property type="match status" value="1"/>
</dbReference>
<dbReference type="Pfam" id="PF13383">
    <property type="entry name" value="Methyltransf_22"/>
    <property type="match status" value="1"/>
</dbReference>
<dbReference type="RefSeq" id="XP_005102025.2">
    <property type="nucleotide sequence ID" value="XM_005101968.3"/>
</dbReference>
<name>A0ABM0JUT7_APLCA</name>
<evidence type="ECO:0000313" key="3">
    <source>
        <dbReference type="RefSeq" id="XP_005102025.2"/>
    </source>
</evidence>
<accession>A0ABM0JUT7</accession>
<proteinExistence type="predicted"/>
<dbReference type="InterPro" id="IPR026913">
    <property type="entry name" value="METTL24"/>
</dbReference>
<evidence type="ECO:0000313" key="2">
    <source>
        <dbReference type="Proteomes" id="UP000694888"/>
    </source>
</evidence>
<evidence type="ECO:0000259" key="1">
    <source>
        <dbReference type="Pfam" id="PF13383"/>
    </source>
</evidence>
<dbReference type="InterPro" id="IPR025714">
    <property type="entry name" value="Methyltranfer_dom"/>
</dbReference>
<gene>
    <name evidence="3" type="primary">LOC101849383</name>
</gene>
<dbReference type="Proteomes" id="UP000694888">
    <property type="component" value="Unplaced"/>
</dbReference>
<dbReference type="SUPFAM" id="SSF53335">
    <property type="entry name" value="S-adenosyl-L-methionine-dependent methyltransferases"/>
    <property type="match status" value="1"/>
</dbReference>
<dbReference type="GeneID" id="101849383"/>